<dbReference type="GO" id="GO:0052717">
    <property type="term" value="F:tRNA-specific adenosine-34 deaminase activity"/>
    <property type="evidence" value="ECO:0007669"/>
    <property type="project" value="TreeGrafter"/>
</dbReference>
<protein>
    <submittedName>
        <fullName evidence="4">tRNA-specific adenosine-34 deaminase subunit</fullName>
    </submittedName>
</protein>
<evidence type="ECO:0000256" key="2">
    <source>
        <dbReference type="ARBA" id="ARBA00038160"/>
    </source>
</evidence>
<dbReference type="PANTHER" id="PTHR11079">
    <property type="entry name" value="CYTOSINE DEAMINASE FAMILY MEMBER"/>
    <property type="match status" value="1"/>
</dbReference>
<dbReference type="PANTHER" id="PTHR11079:SF156">
    <property type="entry name" value="INACTIVE TRNA-SPECIFIC ADENOSINE DEAMINASE-LIKE PROTEIN 3-RELATED"/>
    <property type="match status" value="1"/>
</dbReference>
<dbReference type="Proteomes" id="UP000028545">
    <property type="component" value="Unassembled WGS sequence"/>
</dbReference>
<dbReference type="KEGG" id="sapo:SAPIO_CDS0992"/>
<dbReference type="GeneID" id="27719144"/>
<name>A0A084GFM0_PSEDA</name>
<dbReference type="GO" id="GO:0008033">
    <property type="term" value="P:tRNA processing"/>
    <property type="evidence" value="ECO:0007669"/>
    <property type="project" value="UniProtKB-KW"/>
</dbReference>
<dbReference type="VEuPathDB" id="FungiDB:SAPIO_CDS0992"/>
<dbReference type="OMA" id="HEPCVAC"/>
<accession>A0A084GFM0</accession>
<dbReference type="HOGENOM" id="CLU_024580_0_0_1"/>
<reference evidence="4 5" key="1">
    <citation type="journal article" date="2014" name="Genome Announc.">
        <title>Draft genome sequence of the pathogenic fungus Scedosporium apiospermum.</title>
        <authorList>
            <person name="Vandeputte P."/>
            <person name="Ghamrawi S."/>
            <person name="Rechenmann M."/>
            <person name="Iltis A."/>
            <person name="Giraud S."/>
            <person name="Fleury M."/>
            <person name="Thornton C."/>
            <person name="Delhaes L."/>
            <person name="Meyer W."/>
            <person name="Papon N."/>
            <person name="Bouchara J.P."/>
        </authorList>
    </citation>
    <scope>NUCLEOTIDE SEQUENCE [LARGE SCALE GENOMIC DNA]</scope>
    <source>
        <strain evidence="4 5">IHEM 14462</strain>
    </source>
</reference>
<gene>
    <name evidence="4" type="ORF">SAPIO_CDS0992</name>
</gene>
<evidence type="ECO:0000313" key="4">
    <source>
        <dbReference type="EMBL" id="KEZ46132.1"/>
    </source>
</evidence>
<comment type="similarity">
    <text evidence="2">Belongs to the cytidine and deoxycytidylate deaminase family. ADAT3 subfamily.</text>
</comment>
<dbReference type="CDD" id="cd01285">
    <property type="entry name" value="nucleoside_deaminase"/>
    <property type="match status" value="1"/>
</dbReference>
<dbReference type="GO" id="GO:0005634">
    <property type="term" value="C:nucleus"/>
    <property type="evidence" value="ECO:0007669"/>
    <property type="project" value="TreeGrafter"/>
</dbReference>
<organism evidence="4 5">
    <name type="scientific">Pseudallescheria apiosperma</name>
    <name type="common">Scedosporium apiospermum</name>
    <dbReference type="NCBI Taxonomy" id="563466"/>
    <lineage>
        <taxon>Eukaryota</taxon>
        <taxon>Fungi</taxon>
        <taxon>Dikarya</taxon>
        <taxon>Ascomycota</taxon>
        <taxon>Pezizomycotina</taxon>
        <taxon>Sordariomycetes</taxon>
        <taxon>Hypocreomycetidae</taxon>
        <taxon>Microascales</taxon>
        <taxon>Microascaceae</taxon>
        <taxon>Scedosporium</taxon>
    </lineage>
</organism>
<dbReference type="OrthoDB" id="3180714at2759"/>
<dbReference type="RefSeq" id="XP_016645931.1">
    <property type="nucleotide sequence ID" value="XM_016783657.1"/>
</dbReference>
<feature type="domain" description="CMP/dCMP-type deaminase" evidence="3">
    <location>
        <begin position="254"/>
        <end position="419"/>
    </location>
</feature>
<dbReference type="AlphaFoldDB" id="A0A084GFM0"/>
<sequence length="472" mass="52201">MESPGSSAYLEGASTGTINRSVVVNFPRPESQGRPASLPMYPEPPAVTANTVTIASTEKPLLGPVGPVEILPNPLINDMDVKTIKKGILIPLKTTLEVQQDHTVDQVYVTRVPTKCTNEVINLLRKFLPEDRVKSMVHLRKVVKPSDLPAHLKTQFMNENEVGRQIHTGKSSWVYIVIGEVKLIEKEEVCKTLAAFDGMEDKFLTQVTVPANPPSSQIHAAMWSSQFWPTVYRKNNPLGPHPSLISRATEEIKNDTALWMAVAYRVARRAQESGIGEAIGAVIVQRSEGRAQILGVAGDARWAGDVPKSATGNPMAHSALRAISMVAQKLVRHERRAAGRPIEDPNLDFDPFQDRPLLEEEHSAYQEDHPNPDGYLCHGLELYLTHEPCVQCSMGILHSRMGKVVFAQRHTLTGGFCSEVRGQDLPDVPEGSAGDGLGLFWRRELNWSLLAWEWEPGSDLDPLPPIDRFVHA</sequence>
<dbReference type="Pfam" id="PF00383">
    <property type="entry name" value="dCMP_cyt_deam_1"/>
    <property type="match status" value="1"/>
</dbReference>
<keyword evidence="5" id="KW-1185">Reference proteome</keyword>
<keyword evidence="1" id="KW-0819">tRNA processing</keyword>
<evidence type="ECO:0000256" key="1">
    <source>
        <dbReference type="ARBA" id="ARBA00022694"/>
    </source>
</evidence>
<proteinExistence type="inferred from homology"/>
<evidence type="ECO:0000259" key="3">
    <source>
        <dbReference type="PROSITE" id="PS51747"/>
    </source>
</evidence>
<dbReference type="GO" id="GO:0005737">
    <property type="term" value="C:cytoplasm"/>
    <property type="evidence" value="ECO:0007669"/>
    <property type="project" value="TreeGrafter"/>
</dbReference>
<comment type="caution">
    <text evidence="4">The sequence shown here is derived from an EMBL/GenBank/DDBJ whole genome shotgun (WGS) entry which is preliminary data.</text>
</comment>
<dbReference type="SUPFAM" id="SSF53927">
    <property type="entry name" value="Cytidine deaminase-like"/>
    <property type="match status" value="1"/>
</dbReference>
<dbReference type="Gene3D" id="3.40.140.10">
    <property type="entry name" value="Cytidine Deaminase, domain 2"/>
    <property type="match status" value="1"/>
</dbReference>
<dbReference type="InterPro" id="IPR002125">
    <property type="entry name" value="CMP_dCMP_dom"/>
</dbReference>
<dbReference type="InterPro" id="IPR016193">
    <property type="entry name" value="Cytidine_deaminase-like"/>
</dbReference>
<dbReference type="PROSITE" id="PS51747">
    <property type="entry name" value="CYT_DCMP_DEAMINASES_2"/>
    <property type="match status" value="1"/>
</dbReference>
<dbReference type="EMBL" id="JOWA01000044">
    <property type="protein sequence ID" value="KEZ46132.1"/>
    <property type="molecule type" value="Genomic_DNA"/>
</dbReference>
<evidence type="ECO:0000313" key="5">
    <source>
        <dbReference type="Proteomes" id="UP000028545"/>
    </source>
</evidence>